<evidence type="ECO:0000313" key="2">
    <source>
        <dbReference type="Proteomes" id="UP000256562"/>
    </source>
</evidence>
<feature type="non-terminal residue" evidence="1">
    <location>
        <position position="1"/>
    </location>
</feature>
<dbReference type="Proteomes" id="UP000256562">
    <property type="component" value="Unassembled WGS sequence"/>
</dbReference>
<proteinExistence type="predicted"/>
<reference evidence="1 2" key="1">
    <citation type="journal article" date="2018" name="Vet. Microbiol.">
        <title>Characterisation of Staphylococcus felis isolated from cats using whole genome sequencing.</title>
        <authorList>
            <person name="Worthing K."/>
            <person name="Pang S."/>
            <person name="Trott D.J."/>
            <person name="Abraham S."/>
            <person name="Coombs G.W."/>
            <person name="Jordan D."/>
            <person name="McIntyre L."/>
            <person name="Davies M.R."/>
            <person name="Norris J."/>
        </authorList>
    </citation>
    <scope>NUCLEOTIDE SEQUENCE [LARGE SCALE GENOMIC DNA]</scope>
    <source>
        <strain evidence="1 2">F9</strain>
    </source>
</reference>
<gene>
    <name evidence="1" type="ORF">DOS83_07160</name>
</gene>
<dbReference type="AlphaFoldDB" id="A0A3E0IP89"/>
<organism evidence="1 2">
    <name type="scientific">Staphylococcus felis</name>
    <dbReference type="NCBI Taxonomy" id="46127"/>
    <lineage>
        <taxon>Bacteria</taxon>
        <taxon>Bacillati</taxon>
        <taxon>Bacillota</taxon>
        <taxon>Bacilli</taxon>
        <taxon>Bacillales</taxon>
        <taxon>Staphylococcaceae</taxon>
        <taxon>Staphylococcus</taxon>
    </lineage>
</organism>
<evidence type="ECO:0000313" key="1">
    <source>
        <dbReference type="EMBL" id="REH94776.1"/>
    </source>
</evidence>
<dbReference type="EMBL" id="QKXQ01000333">
    <property type="protein sequence ID" value="REH94776.1"/>
    <property type="molecule type" value="Genomic_DNA"/>
</dbReference>
<comment type="caution">
    <text evidence="1">The sequence shown here is derived from an EMBL/GenBank/DDBJ whole genome shotgun (WGS) entry which is preliminary data.</text>
</comment>
<name>A0A3E0IP89_9STAP</name>
<sequence>SILATSEMTPAFWVYFEYDLQKEEIIEINPELYAEINKDNKTLLAKLRKVEKGPWKKVYKDGYIGKKKVSVHYFQSKSGLVYDVKTKSGWSNK</sequence>
<accession>A0A3E0IP89</accession>
<protein>
    <submittedName>
        <fullName evidence="1">Uncharacterized protein</fullName>
    </submittedName>
</protein>